<evidence type="ECO:0000313" key="1">
    <source>
        <dbReference type="EMBL" id="ASQ46523.1"/>
    </source>
</evidence>
<organism evidence="1 2">
    <name type="scientific">Legionella clemsonensis</name>
    <dbReference type="NCBI Taxonomy" id="1867846"/>
    <lineage>
        <taxon>Bacteria</taxon>
        <taxon>Pseudomonadati</taxon>
        <taxon>Pseudomonadota</taxon>
        <taxon>Gammaproteobacteria</taxon>
        <taxon>Legionellales</taxon>
        <taxon>Legionellaceae</taxon>
        <taxon>Legionella</taxon>
    </lineage>
</organism>
<dbReference type="KEGG" id="lcd:clem_09870"/>
<evidence type="ECO:0000313" key="2">
    <source>
        <dbReference type="Proteomes" id="UP000201728"/>
    </source>
</evidence>
<keyword evidence="2" id="KW-1185">Reference proteome</keyword>
<dbReference type="Proteomes" id="UP000201728">
    <property type="component" value="Chromosome"/>
</dbReference>
<dbReference type="EMBL" id="CP016397">
    <property type="protein sequence ID" value="ASQ46523.1"/>
    <property type="molecule type" value="Genomic_DNA"/>
</dbReference>
<protein>
    <submittedName>
        <fullName evidence="1">Uncharacterized protein</fullName>
    </submittedName>
</protein>
<dbReference type="RefSeq" id="WP_094091373.1">
    <property type="nucleotide sequence ID" value="NZ_CP016397.1"/>
</dbReference>
<sequence>MTRLKLFKPNTIINRDEKLQKTTKDALLAASLLESCYKYTSKNGIRNTWFKQYMNQISKLRTDLSGFEAFKTDEQVKIYITKLNTLIGLSYEIKDKICDNPFIDPAKSTINNLKEILTSISKKINQETGVSNNNEATMSLQ</sequence>
<proteinExistence type="predicted"/>
<gene>
    <name evidence="1" type="ORF">clem_09870</name>
</gene>
<reference evidence="2" key="1">
    <citation type="submission" date="2016-07" db="EMBL/GenBank/DDBJ databases">
        <authorList>
            <person name="Florea S."/>
            <person name="Webb J.S."/>
            <person name="Jaromczyk J."/>
            <person name="Schardl C.L."/>
        </authorList>
    </citation>
    <scope>NUCLEOTIDE SEQUENCE [LARGE SCALE GENOMIC DNA]</scope>
    <source>
        <strain evidence="2">CDC-D5610</strain>
    </source>
</reference>
<dbReference type="AlphaFoldDB" id="A0A222P3W3"/>
<name>A0A222P3W3_9GAMM</name>
<accession>A0A222P3W3</accession>